<reference evidence="4" key="1">
    <citation type="submission" date="2016-06" db="EMBL/GenBank/DDBJ databases">
        <title>Four novel species of enterococci isolated from chicken manure.</title>
        <authorList>
            <person name="Van Tyne D."/>
        </authorList>
    </citation>
    <scope>NUCLEOTIDE SEQUENCE [LARGE SCALE GENOMIC DNA]</scope>
    <source>
        <strain evidence="4">JM9A</strain>
    </source>
</reference>
<gene>
    <name evidence="3" type="ORF">BAU18_000669</name>
</gene>
<evidence type="ECO:0000313" key="4">
    <source>
        <dbReference type="Proteomes" id="UP001429357"/>
    </source>
</evidence>
<dbReference type="EMBL" id="MAEI02000001">
    <property type="protein sequence ID" value="MEO1781090.1"/>
    <property type="molecule type" value="Genomic_DNA"/>
</dbReference>
<keyword evidence="2" id="KW-0812">Transmembrane</keyword>
<keyword evidence="2" id="KW-1133">Transmembrane helix</keyword>
<evidence type="ECO:0008006" key="5">
    <source>
        <dbReference type="Google" id="ProtNLM"/>
    </source>
</evidence>
<evidence type="ECO:0000256" key="2">
    <source>
        <dbReference type="SAM" id="Phobius"/>
    </source>
</evidence>
<keyword evidence="4" id="KW-1185">Reference proteome</keyword>
<feature type="region of interest" description="Disordered" evidence="1">
    <location>
        <begin position="1"/>
        <end position="62"/>
    </location>
</feature>
<accession>A0ABV0EZG1</accession>
<evidence type="ECO:0000256" key="1">
    <source>
        <dbReference type="SAM" id="MobiDB-lite"/>
    </source>
</evidence>
<protein>
    <recommendedName>
        <fullName evidence="5">DUF1510 domain-containing protein</fullName>
    </recommendedName>
</protein>
<keyword evidence="2" id="KW-0472">Membrane</keyword>
<dbReference type="RefSeq" id="WP_161870702.1">
    <property type="nucleotide sequence ID" value="NZ_MAEI02000001.1"/>
</dbReference>
<name>A0ABV0EZG1_9ENTE</name>
<organism evidence="3 4">
    <name type="scientific">Enterococcus diestrammenae</name>
    <dbReference type="NCBI Taxonomy" id="1155073"/>
    <lineage>
        <taxon>Bacteria</taxon>
        <taxon>Bacillati</taxon>
        <taxon>Bacillota</taxon>
        <taxon>Bacilli</taxon>
        <taxon>Lactobacillales</taxon>
        <taxon>Enterococcaceae</taxon>
        <taxon>Enterococcus</taxon>
    </lineage>
</organism>
<evidence type="ECO:0000313" key="3">
    <source>
        <dbReference type="EMBL" id="MEO1781090.1"/>
    </source>
</evidence>
<dbReference type="InterPro" id="IPR047752">
    <property type="entry name" value="MacP"/>
</dbReference>
<proteinExistence type="predicted"/>
<dbReference type="Pfam" id="PF26336">
    <property type="entry name" value="MacP_activator"/>
    <property type="match status" value="1"/>
</dbReference>
<dbReference type="Proteomes" id="UP001429357">
    <property type="component" value="Unassembled WGS sequence"/>
</dbReference>
<comment type="caution">
    <text evidence="3">The sequence shown here is derived from an EMBL/GenBank/DDBJ whole genome shotgun (WGS) entry which is preliminary data.</text>
</comment>
<feature type="transmembrane region" description="Helical" evidence="2">
    <location>
        <begin position="99"/>
        <end position="123"/>
    </location>
</feature>
<sequence>MSKKPLITRSALRSRKKQLSEQEESLLFDAENQGEERSQKTFRISRKQSVPTQKITDKQAKKELAQAEKQIDNFYRKEKKKTKPLKKSRSLENQRSRDLNGFLTGAIIVVSLLIVVVMLATFFL</sequence>
<reference evidence="3 4" key="2">
    <citation type="submission" date="2024-02" db="EMBL/GenBank/DDBJ databases">
        <title>The Genome Sequence of Enterococcus diestrammenae JM9A.</title>
        <authorList>
            <person name="Earl A."/>
            <person name="Manson A."/>
            <person name="Gilmore M."/>
            <person name="Sanders J."/>
            <person name="Shea T."/>
            <person name="Howe W."/>
            <person name="Livny J."/>
            <person name="Cuomo C."/>
            <person name="Neafsey D."/>
            <person name="Birren B."/>
        </authorList>
    </citation>
    <scope>NUCLEOTIDE SEQUENCE [LARGE SCALE GENOMIC DNA]</scope>
    <source>
        <strain evidence="3 4">JM9A</strain>
    </source>
</reference>
<dbReference type="NCBIfam" id="NF038277">
    <property type="entry name" value="accessory_MacP"/>
    <property type="match status" value="1"/>
</dbReference>